<proteinExistence type="predicted"/>
<reference evidence="1" key="1">
    <citation type="journal article" date="2014" name="Front. Microbiol.">
        <title>High frequency of phylogenetically diverse reductive dehalogenase-homologous genes in deep subseafloor sedimentary metagenomes.</title>
        <authorList>
            <person name="Kawai M."/>
            <person name="Futagami T."/>
            <person name="Toyoda A."/>
            <person name="Takaki Y."/>
            <person name="Nishi S."/>
            <person name="Hori S."/>
            <person name="Arai W."/>
            <person name="Tsubouchi T."/>
            <person name="Morono Y."/>
            <person name="Uchiyama I."/>
            <person name="Ito T."/>
            <person name="Fujiyama A."/>
            <person name="Inagaki F."/>
            <person name="Takami H."/>
        </authorList>
    </citation>
    <scope>NUCLEOTIDE SEQUENCE</scope>
    <source>
        <strain evidence="1">Expedition CK06-06</strain>
    </source>
</reference>
<evidence type="ECO:0000313" key="1">
    <source>
        <dbReference type="EMBL" id="GAI60744.1"/>
    </source>
</evidence>
<name>X1RYY9_9ZZZZ</name>
<sequence>MHFNNETYKTINDEEAQVLGWITENLPSKSNILIDRLQIRRALEPITTTTAYLINEEVETAIFSDYRYGISYKTDTNCSIDYIEKFGNYDNVIDILDNNSMGSVSIDINLFSEIKSASIEFFIRTTNTSKGFWLNSSLSKVLNGFSLSITSESFFHFNGSSYEKIVNIENDKWYQIKIDFECTNNLYSGLNKN</sequence>
<protein>
    <submittedName>
        <fullName evidence="1">Uncharacterized protein</fullName>
    </submittedName>
</protein>
<organism evidence="1">
    <name type="scientific">marine sediment metagenome</name>
    <dbReference type="NCBI Taxonomy" id="412755"/>
    <lineage>
        <taxon>unclassified sequences</taxon>
        <taxon>metagenomes</taxon>
        <taxon>ecological metagenomes</taxon>
    </lineage>
</organism>
<accession>X1RYY9</accession>
<dbReference type="EMBL" id="BARW01002854">
    <property type="protein sequence ID" value="GAI60744.1"/>
    <property type="molecule type" value="Genomic_DNA"/>
</dbReference>
<gene>
    <name evidence="1" type="ORF">S12H4_07659</name>
</gene>
<feature type="non-terminal residue" evidence="1">
    <location>
        <position position="193"/>
    </location>
</feature>
<dbReference type="AlphaFoldDB" id="X1RYY9"/>
<comment type="caution">
    <text evidence="1">The sequence shown here is derived from an EMBL/GenBank/DDBJ whole genome shotgun (WGS) entry which is preliminary data.</text>
</comment>